<reference evidence="1 2" key="1">
    <citation type="submission" date="2016-10" db="EMBL/GenBank/DDBJ databases">
        <title>Evaluation of Human, Veterinary and Environmental Mycobacterium chelonae Isolates by Core Genome Phylogenomic Analysis, Targeted Gene Comparison, and Anti-microbial Susceptibility Patterns: A Tale of Mistaken Identities.</title>
        <authorList>
            <person name="Fogelson S.B."/>
            <person name="Camus A.C."/>
            <person name="Lorenz W."/>
            <person name="Vasireddy R."/>
            <person name="Vasireddy S."/>
            <person name="Smith T."/>
            <person name="Brown-Elliott B.A."/>
            <person name="Wallace R.J.Jr."/>
            <person name="Hasan N.A."/>
            <person name="Reischl U."/>
            <person name="Sanchez S."/>
        </authorList>
    </citation>
    <scope>NUCLEOTIDE SEQUENCE [LARGE SCALE GENOMIC DNA]</scope>
    <source>
        <strain evidence="1 2">1559</strain>
    </source>
</reference>
<accession>A0A1S1L438</accession>
<gene>
    <name evidence="1" type="ORF">BKG76_22555</name>
</gene>
<sequence>MSGLVAVVDPIFPGRGADLRQAQYYQDVLGELRSVTQRELDDHLAALERRRQSGKPSSLARLHRLVGAKRAELAVLDQLLVALSDRFGDHSTLSAG</sequence>
<name>A0A1S1L438_9MYCO</name>
<dbReference type="Proteomes" id="UP000179616">
    <property type="component" value="Unassembled WGS sequence"/>
</dbReference>
<dbReference type="OrthoDB" id="4763183at2"/>
<dbReference type="AlphaFoldDB" id="A0A1S1L438"/>
<dbReference type="RefSeq" id="WP_070939896.1">
    <property type="nucleotide sequence ID" value="NZ_MLIK01000024.1"/>
</dbReference>
<comment type="caution">
    <text evidence="1">The sequence shown here is derived from an EMBL/GenBank/DDBJ whole genome shotgun (WGS) entry which is preliminary data.</text>
</comment>
<evidence type="ECO:0000313" key="2">
    <source>
        <dbReference type="Proteomes" id="UP000179616"/>
    </source>
</evidence>
<evidence type="ECO:0000313" key="1">
    <source>
        <dbReference type="EMBL" id="OHU19249.1"/>
    </source>
</evidence>
<organism evidence="1 2">
    <name type="scientific">Mycobacteroides franklinii</name>
    <dbReference type="NCBI Taxonomy" id="948102"/>
    <lineage>
        <taxon>Bacteria</taxon>
        <taxon>Bacillati</taxon>
        <taxon>Actinomycetota</taxon>
        <taxon>Actinomycetes</taxon>
        <taxon>Mycobacteriales</taxon>
        <taxon>Mycobacteriaceae</taxon>
        <taxon>Mycobacteroides</taxon>
    </lineage>
</organism>
<proteinExistence type="predicted"/>
<dbReference type="EMBL" id="MLIK01000024">
    <property type="protein sequence ID" value="OHU19249.1"/>
    <property type="molecule type" value="Genomic_DNA"/>
</dbReference>
<dbReference type="GeneID" id="57169605"/>
<protein>
    <submittedName>
        <fullName evidence="1">Uncharacterized protein</fullName>
    </submittedName>
</protein>
<dbReference type="STRING" id="948102.BKG76_22555"/>